<comment type="similarity">
    <text evidence="2">Belongs to the TMEM45 family.</text>
</comment>
<dbReference type="EMBL" id="JBDFQZ010000008">
    <property type="protein sequence ID" value="KAK9699507.1"/>
    <property type="molecule type" value="Genomic_DNA"/>
</dbReference>
<feature type="transmembrane region" description="Helical" evidence="6">
    <location>
        <begin position="150"/>
        <end position="171"/>
    </location>
</feature>
<dbReference type="PANTHER" id="PTHR46285">
    <property type="entry name" value="PROTEINASE INHIBITOR I4, SERPIN (DUF716)-RELATED"/>
    <property type="match status" value="1"/>
</dbReference>
<evidence type="ECO:0000313" key="8">
    <source>
        <dbReference type="Proteomes" id="UP001443914"/>
    </source>
</evidence>
<dbReference type="PANTHER" id="PTHR46285:SF3">
    <property type="entry name" value="PROTEINASE INHIBITOR I4, SERPIN (DUF716)"/>
    <property type="match status" value="1"/>
</dbReference>
<feature type="transmembrane region" description="Helical" evidence="6">
    <location>
        <begin position="6"/>
        <end position="26"/>
    </location>
</feature>
<evidence type="ECO:0000313" key="7">
    <source>
        <dbReference type="EMBL" id="KAK9699507.1"/>
    </source>
</evidence>
<proteinExistence type="inferred from homology"/>
<protein>
    <submittedName>
        <fullName evidence="7">Uncharacterized protein</fullName>
    </submittedName>
</protein>
<keyword evidence="5 6" id="KW-0472">Membrane</keyword>
<organism evidence="7 8">
    <name type="scientific">Saponaria officinalis</name>
    <name type="common">Common soapwort</name>
    <name type="synonym">Lychnis saponaria</name>
    <dbReference type="NCBI Taxonomy" id="3572"/>
    <lineage>
        <taxon>Eukaryota</taxon>
        <taxon>Viridiplantae</taxon>
        <taxon>Streptophyta</taxon>
        <taxon>Embryophyta</taxon>
        <taxon>Tracheophyta</taxon>
        <taxon>Spermatophyta</taxon>
        <taxon>Magnoliopsida</taxon>
        <taxon>eudicotyledons</taxon>
        <taxon>Gunneridae</taxon>
        <taxon>Pentapetalae</taxon>
        <taxon>Caryophyllales</taxon>
        <taxon>Caryophyllaceae</taxon>
        <taxon>Caryophylleae</taxon>
        <taxon>Saponaria</taxon>
    </lineage>
</organism>
<dbReference type="Proteomes" id="UP001443914">
    <property type="component" value="Unassembled WGS sequence"/>
</dbReference>
<evidence type="ECO:0000256" key="4">
    <source>
        <dbReference type="ARBA" id="ARBA00022989"/>
    </source>
</evidence>
<dbReference type="InterPro" id="IPR006904">
    <property type="entry name" value="DUF716"/>
</dbReference>
<feature type="transmembrane region" description="Helical" evidence="6">
    <location>
        <begin position="85"/>
        <end position="108"/>
    </location>
</feature>
<keyword evidence="8" id="KW-1185">Reference proteome</keyword>
<evidence type="ECO:0000256" key="1">
    <source>
        <dbReference type="ARBA" id="ARBA00004141"/>
    </source>
</evidence>
<accession>A0AAW1J950</accession>
<keyword evidence="4 6" id="KW-1133">Transmembrane helix</keyword>
<feature type="transmembrane region" description="Helical" evidence="6">
    <location>
        <begin position="234"/>
        <end position="258"/>
    </location>
</feature>
<evidence type="ECO:0000256" key="2">
    <source>
        <dbReference type="ARBA" id="ARBA00006948"/>
    </source>
</evidence>
<dbReference type="AlphaFoldDB" id="A0AAW1J950"/>
<evidence type="ECO:0000256" key="6">
    <source>
        <dbReference type="SAM" id="Phobius"/>
    </source>
</evidence>
<reference evidence="7" key="1">
    <citation type="submission" date="2024-03" db="EMBL/GenBank/DDBJ databases">
        <title>WGS assembly of Saponaria officinalis var. Norfolk2.</title>
        <authorList>
            <person name="Jenkins J."/>
            <person name="Shu S."/>
            <person name="Grimwood J."/>
            <person name="Barry K."/>
            <person name="Goodstein D."/>
            <person name="Schmutz J."/>
            <person name="Leebens-Mack J."/>
            <person name="Osbourn A."/>
        </authorList>
    </citation>
    <scope>NUCLEOTIDE SEQUENCE [LARGE SCALE GENOMIC DNA]</scope>
    <source>
        <strain evidence="7">JIC</strain>
    </source>
</reference>
<dbReference type="Pfam" id="PF04819">
    <property type="entry name" value="DUF716"/>
    <property type="match status" value="1"/>
</dbReference>
<comment type="subcellular location">
    <subcellularLocation>
        <location evidence="1">Membrane</location>
        <topology evidence="1">Multi-pass membrane protein</topology>
    </subcellularLocation>
</comment>
<feature type="transmembrane region" description="Helical" evidence="6">
    <location>
        <begin position="183"/>
        <end position="200"/>
    </location>
</feature>
<gene>
    <name evidence="7" type="ORF">RND81_08G178000</name>
</gene>
<feature type="transmembrane region" description="Helical" evidence="6">
    <location>
        <begin position="46"/>
        <end position="65"/>
    </location>
</feature>
<evidence type="ECO:0000256" key="5">
    <source>
        <dbReference type="ARBA" id="ARBA00023136"/>
    </source>
</evidence>
<keyword evidence="3 6" id="KW-0812">Transmembrane</keyword>
<comment type="caution">
    <text evidence="7">The sequence shown here is derived from an EMBL/GenBank/DDBJ whole genome shotgun (WGS) entry which is preliminary data.</text>
</comment>
<dbReference type="GO" id="GO:0016020">
    <property type="term" value="C:membrane"/>
    <property type="evidence" value="ECO:0007669"/>
    <property type="project" value="UniProtKB-SubCell"/>
</dbReference>
<evidence type="ECO:0000256" key="3">
    <source>
        <dbReference type="ARBA" id="ARBA00022692"/>
    </source>
</evidence>
<sequence length="300" mass="34490">MGGREAHVLLGLVFMMVGLWHLYNQIKIHSTHKMTFKSLVWFPTKFSRYLELYLILLGCSVFTLIELHLAPFDTDGTFKANHLHHIEHACIAIAFSLHALFAILLDKFGPKKPESSKTDLGHFLAAMAFTQELLLFHFHTTDHVGLEGQYHWLLQDLVSVCLVFTLLSIWLPKSFMVSYIRSLGVIFQGLWLIVMGYMLWTPSFAPKGCALHKDHFGRDVIKCDDHESLHRAKALVNILFSWFFIGMMCFGVSFYWCVNRVHEVNYELIDDEVGLEEVCHSKDMQGFLHVKGVLPFDLEG</sequence>
<name>A0AAW1J950_SAPOF</name>